<keyword evidence="4" id="KW-1185">Reference proteome</keyword>
<sequence length="92" mass="9863">MKGLRSRIGGHSPRIDRGSESEFPIDYWARVADPSIEVASVLRGSGPPIDDLDPSNEVASVLCGYCDLGGMVGVADWRPHPTNRPGTPSWSS</sequence>
<comment type="caution">
    <text evidence="1">The sequence shown here is derived from an EMBL/GenBank/DDBJ whole genome shotgun (WGS) entry which is preliminary data.</text>
</comment>
<name>A0A218XQF3_PUNGR</name>
<dbReference type="EMBL" id="MTKT01000826">
    <property type="protein sequence ID" value="OWM87164.1"/>
    <property type="molecule type" value="Genomic_DNA"/>
</dbReference>
<dbReference type="Proteomes" id="UP000197138">
    <property type="component" value="Unassembled WGS sequence"/>
</dbReference>
<evidence type="ECO:0000313" key="2">
    <source>
        <dbReference type="EMBL" id="PKI70584.1"/>
    </source>
</evidence>
<dbReference type="AlphaFoldDB" id="A0A218XQF3"/>
<proteinExistence type="predicted"/>
<evidence type="ECO:0000313" key="3">
    <source>
        <dbReference type="Proteomes" id="UP000197138"/>
    </source>
</evidence>
<reference evidence="2 4" key="3">
    <citation type="submission" date="2017-11" db="EMBL/GenBank/DDBJ databases">
        <title>De-novo sequencing of pomegranate (Punica granatum L.) genome.</title>
        <authorList>
            <person name="Akparov Z."/>
            <person name="Amiraslanov A."/>
            <person name="Hajiyeva S."/>
            <person name="Abbasov M."/>
            <person name="Kaur K."/>
            <person name="Hamwieh A."/>
            <person name="Solovyev V."/>
            <person name="Salamov A."/>
            <person name="Braich B."/>
            <person name="Kosarev P."/>
            <person name="Mahmoud A."/>
            <person name="Hajiyev E."/>
            <person name="Babayeva S."/>
            <person name="Izzatullayeva V."/>
            <person name="Mammadov A."/>
            <person name="Mammadov A."/>
            <person name="Sharifova S."/>
            <person name="Ojaghi J."/>
            <person name="Eynullazada K."/>
            <person name="Bayramov B."/>
            <person name="Abdulazimova A."/>
            <person name="Shahmuradov I."/>
        </authorList>
    </citation>
    <scope>NUCLEOTIDE SEQUENCE [LARGE SCALE GENOMIC DNA]</scope>
    <source>
        <strain evidence="2">AG2017</strain>
        <strain evidence="4">cv. AG2017</strain>
        <tissue evidence="2">Leaf</tissue>
    </source>
</reference>
<organism evidence="1 3">
    <name type="scientific">Punica granatum</name>
    <name type="common">Pomegranate</name>
    <dbReference type="NCBI Taxonomy" id="22663"/>
    <lineage>
        <taxon>Eukaryota</taxon>
        <taxon>Viridiplantae</taxon>
        <taxon>Streptophyta</taxon>
        <taxon>Embryophyta</taxon>
        <taxon>Tracheophyta</taxon>
        <taxon>Spermatophyta</taxon>
        <taxon>Magnoliopsida</taxon>
        <taxon>eudicotyledons</taxon>
        <taxon>Gunneridae</taxon>
        <taxon>Pentapetalae</taxon>
        <taxon>rosids</taxon>
        <taxon>malvids</taxon>
        <taxon>Myrtales</taxon>
        <taxon>Lythraceae</taxon>
        <taxon>Punica</taxon>
    </lineage>
</organism>
<evidence type="ECO:0000313" key="4">
    <source>
        <dbReference type="Proteomes" id="UP000233551"/>
    </source>
</evidence>
<reference evidence="3" key="1">
    <citation type="journal article" date="2017" name="Plant J.">
        <title>The pomegranate (Punica granatum L.) genome and the genomics of punicalagin biosynthesis.</title>
        <authorList>
            <person name="Qin G."/>
            <person name="Xu C."/>
            <person name="Ming R."/>
            <person name="Tang H."/>
            <person name="Guyot R."/>
            <person name="Kramer E.M."/>
            <person name="Hu Y."/>
            <person name="Yi X."/>
            <person name="Qi Y."/>
            <person name="Xu X."/>
            <person name="Gao Z."/>
            <person name="Pan H."/>
            <person name="Jian J."/>
            <person name="Tian Y."/>
            <person name="Yue Z."/>
            <person name="Xu Y."/>
        </authorList>
    </citation>
    <scope>NUCLEOTIDE SEQUENCE [LARGE SCALE GENOMIC DNA]</scope>
    <source>
        <strain evidence="3">cv. Dabenzi</strain>
    </source>
</reference>
<reference evidence="1" key="2">
    <citation type="submission" date="2017-06" db="EMBL/GenBank/DDBJ databases">
        <title>The pomegranate genome and the genomics of punicalagin biosynthesis.</title>
        <authorList>
            <person name="Xu C."/>
        </authorList>
    </citation>
    <scope>NUCLEOTIDE SEQUENCE [LARGE SCALE GENOMIC DNA]</scope>
    <source>
        <tissue evidence="1">Fresh leaf</tissue>
    </source>
</reference>
<protein>
    <submittedName>
        <fullName evidence="1">Uncharacterized protein</fullName>
    </submittedName>
</protein>
<dbReference type="Proteomes" id="UP000233551">
    <property type="component" value="Unassembled WGS sequence"/>
</dbReference>
<dbReference type="EMBL" id="PGOL01000438">
    <property type="protein sequence ID" value="PKI70584.1"/>
    <property type="molecule type" value="Genomic_DNA"/>
</dbReference>
<gene>
    <name evidence="1" type="ORF">CDL15_Pgr010196</name>
    <name evidence="2" type="ORF">CRG98_009089</name>
</gene>
<evidence type="ECO:0000313" key="1">
    <source>
        <dbReference type="EMBL" id="OWM87164.1"/>
    </source>
</evidence>
<accession>A0A218XQF3</accession>